<name>A0A4W5NK47_9TELE</name>
<dbReference type="GO" id="GO:0090729">
    <property type="term" value="F:toxin activity"/>
    <property type="evidence" value="ECO:0007669"/>
    <property type="project" value="UniProtKB-KW"/>
</dbReference>
<evidence type="ECO:0000256" key="8">
    <source>
        <dbReference type="ARBA" id="ARBA00022857"/>
    </source>
</evidence>
<dbReference type="GO" id="GO:0106274">
    <property type="term" value="F:NAD+-protein-arginine ADP-ribosyltransferase activity"/>
    <property type="evidence" value="ECO:0007669"/>
    <property type="project" value="UniProtKB-EC"/>
</dbReference>
<keyword evidence="5 11" id="KW-0328">Glycosyltransferase</keyword>
<reference evidence="12" key="3">
    <citation type="submission" date="2025-09" db="UniProtKB">
        <authorList>
            <consortium name="Ensembl"/>
        </authorList>
    </citation>
    <scope>IDENTIFICATION</scope>
</reference>
<dbReference type="GO" id="GO:0003950">
    <property type="term" value="F:NAD+ poly-ADP-ribosyltransferase activity"/>
    <property type="evidence" value="ECO:0007669"/>
    <property type="project" value="TreeGrafter"/>
</dbReference>
<evidence type="ECO:0000256" key="2">
    <source>
        <dbReference type="ARBA" id="ARBA00009558"/>
    </source>
</evidence>
<evidence type="ECO:0000313" key="12">
    <source>
        <dbReference type="Ensembl" id="ENSHHUP00000050323.1"/>
    </source>
</evidence>
<dbReference type="InterPro" id="IPR000768">
    <property type="entry name" value="ART"/>
</dbReference>
<keyword evidence="3" id="KW-0964">Secreted</keyword>
<evidence type="ECO:0000256" key="5">
    <source>
        <dbReference type="ARBA" id="ARBA00022676"/>
    </source>
</evidence>
<dbReference type="Gene3D" id="3.90.176.10">
    <property type="entry name" value="Toxin ADP-ribosyltransferase, Chain A, domain 1"/>
    <property type="match status" value="2"/>
</dbReference>
<accession>A0A4W5NK47</accession>
<evidence type="ECO:0000313" key="13">
    <source>
        <dbReference type="Proteomes" id="UP000314982"/>
    </source>
</evidence>
<keyword evidence="11" id="KW-0520">NAD</keyword>
<comment type="similarity">
    <text evidence="2 11">Belongs to the Arg-specific ADP-ribosyltransferase family.</text>
</comment>
<dbReference type="GO" id="GO:0005576">
    <property type="term" value="C:extracellular region"/>
    <property type="evidence" value="ECO:0007669"/>
    <property type="project" value="UniProtKB-SubCell"/>
</dbReference>
<dbReference type="PANTHER" id="PTHR10339">
    <property type="entry name" value="ADP-RIBOSYLTRANSFERASE"/>
    <property type="match status" value="1"/>
</dbReference>
<sequence>LHDSLCHAYKVLPLSLPFSEDSSLNSRNPNPTPLDMAPDSIDDSYEGCRENMLCEVTNNFRPKEKKKYRKCQLNPTEIIFEPFNEATTLGKHYKTVYKYHSLHFLLSDALQTFHGTHWKTCFKITTCFGASLAGLSQVNNEEEVLIPPYEVFKIAEVTKNKVLEDKDKDDKSECEIVYELESTKTTKSDLNCRKRPKITKPVTPCNT</sequence>
<keyword evidence="8 11" id="KW-0521">NADP</keyword>
<organism evidence="12 13">
    <name type="scientific">Hucho hucho</name>
    <name type="common">huchen</name>
    <dbReference type="NCBI Taxonomy" id="62062"/>
    <lineage>
        <taxon>Eukaryota</taxon>
        <taxon>Metazoa</taxon>
        <taxon>Chordata</taxon>
        <taxon>Craniata</taxon>
        <taxon>Vertebrata</taxon>
        <taxon>Euteleostomi</taxon>
        <taxon>Actinopterygii</taxon>
        <taxon>Neopterygii</taxon>
        <taxon>Teleostei</taxon>
        <taxon>Protacanthopterygii</taxon>
        <taxon>Salmoniformes</taxon>
        <taxon>Salmonidae</taxon>
        <taxon>Salmoninae</taxon>
        <taxon>Hucho</taxon>
    </lineage>
</organism>
<keyword evidence="6 11" id="KW-0808">Transferase</keyword>
<dbReference type="GeneTree" id="ENSGT00970000197660"/>
<protein>
    <recommendedName>
        <fullName evidence="11">NAD(P)(+)--arginine ADP-ribosyltransferase</fullName>
        <ecNumber evidence="11">2.4.2.31</ecNumber>
    </recommendedName>
    <alternativeName>
        <fullName evidence="11">Mono(ADP-ribosyl)transferase</fullName>
    </alternativeName>
</protein>
<dbReference type="InterPro" id="IPR050999">
    <property type="entry name" value="ADP-ribosyltransferase_ARG"/>
</dbReference>
<comment type="subcellular location">
    <subcellularLocation>
        <location evidence="1">Secreted</location>
    </subcellularLocation>
</comment>
<evidence type="ECO:0000256" key="10">
    <source>
        <dbReference type="ARBA" id="ARBA00047597"/>
    </source>
</evidence>
<evidence type="ECO:0000256" key="4">
    <source>
        <dbReference type="ARBA" id="ARBA00022656"/>
    </source>
</evidence>
<dbReference type="Ensembl" id="ENSHHUT00000052121.1">
    <property type="protein sequence ID" value="ENSHHUP00000050323.1"/>
    <property type="gene ID" value="ENSHHUG00000030375.1"/>
</dbReference>
<reference evidence="12" key="2">
    <citation type="submission" date="2025-08" db="UniProtKB">
        <authorList>
            <consortium name="Ensembl"/>
        </authorList>
    </citation>
    <scope>IDENTIFICATION</scope>
</reference>
<dbReference type="GO" id="GO:0016779">
    <property type="term" value="F:nucleotidyltransferase activity"/>
    <property type="evidence" value="ECO:0007669"/>
    <property type="project" value="UniProtKB-KW"/>
</dbReference>
<keyword evidence="13" id="KW-1185">Reference proteome</keyword>
<dbReference type="Proteomes" id="UP000314982">
    <property type="component" value="Unassembled WGS sequence"/>
</dbReference>
<reference evidence="13" key="1">
    <citation type="submission" date="2018-06" db="EMBL/GenBank/DDBJ databases">
        <title>Genome assembly of Danube salmon.</title>
        <authorList>
            <person name="Macqueen D.J."/>
            <person name="Gundappa M.K."/>
        </authorList>
    </citation>
    <scope>NUCLEOTIDE SEQUENCE [LARGE SCALE GENOMIC DNA]</scope>
</reference>
<dbReference type="PANTHER" id="PTHR10339:SF25">
    <property type="entry name" value="SECRETED EXOENZYME S"/>
    <property type="match status" value="1"/>
</dbReference>
<dbReference type="Pfam" id="PF01129">
    <property type="entry name" value="ART"/>
    <property type="match status" value="1"/>
</dbReference>
<proteinExistence type="inferred from homology"/>
<dbReference type="SUPFAM" id="SSF56399">
    <property type="entry name" value="ADP-ribosylation"/>
    <property type="match status" value="1"/>
</dbReference>
<dbReference type="EC" id="2.4.2.31" evidence="11"/>
<keyword evidence="9" id="KW-0843">Virulence</keyword>
<evidence type="ECO:0000256" key="3">
    <source>
        <dbReference type="ARBA" id="ARBA00022525"/>
    </source>
</evidence>
<keyword evidence="4" id="KW-0800">Toxin</keyword>
<evidence type="ECO:0000256" key="6">
    <source>
        <dbReference type="ARBA" id="ARBA00022679"/>
    </source>
</evidence>
<evidence type="ECO:0000256" key="9">
    <source>
        <dbReference type="ARBA" id="ARBA00023026"/>
    </source>
</evidence>
<evidence type="ECO:0000256" key="7">
    <source>
        <dbReference type="ARBA" id="ARBA00022695"/>
    </source>
</evidence>
<dbReference type="AlphaFoldDB" id="A0A4W5NK47"/>
<keyword evidence="7" id="KW-0548">Nucleotidyltransferase</keyword>
<comment type="catalytic activity">
    <reaction evidence="10 11">
        <text>L-arginyl-[protein] + NAD(+) = N(omega)-(ADP-D-ribosyl)-L-arginyl-[protein] + nicotinamide + H(+)</text>
        <dbReference type="Rhea" id="RHEA:19149"/>
        <dbReference type="Rhea" id="RHEA-COMP:10532"/>
        <dbReference type="Rhea" id="RHEA-COMP:15087"/>
        <dbReference type="ChEBI" id="CHEBI:15378"/>
        <dbReference type="ChEBI" id="CHEBI:17154"/>
        <dbReference type="ChEBI" id="CHEBI:29965"/>
        <dbReference type="ChEBI" id="CHEBI:57540"/>
        <dbReference type="ChEBI" id="CHEBI:142554"/>
        <dbReference type="EC" id="2.4.2.31"/>
    </reaction>
</comment>
<evidence type="ECO:0000256" key="1">
    <source>
        <dbReference type="ARBA" id="ARBA00004613"/>
    </source>
</evidence>
<evidence type="ECO:0000256" key="11">
    <source>
        <dbReference type="RuleBase" id="RU361228"/>
    </source>
</evidence>